<gene>
    <name evidence="2" type="ORF">STVIR_3232</name>
</gene>
<reference evidence="2 3" key="1">
    <citation type="journal article" date="2013" name="Genome Announc.">
        <title>Draft Genome Sequence of Streptomyces viridochromogenes Strain Tu57, Producer of Avilamycin.</title>
        <authorList>
            <person name="Gruning B.A."/>
            <person name="Erxleben A."/>
            <person name="Hahnlein A."/>
            <person name="Gunther S."/>
        </authorList>
    </citation>
    <scope>NUCLEOTIDE SEQUENCE [LARGE SCALE GENOMIC DNA]</scope>
    <source>
        <strain evidence="2 3">Tue57</strain>
    </source>
</reference>
<name>L8PKI5_STRVR</name>
<evidence type="ECO:0000313" key="3">
    <source>
        <dbReference type="Proteomes" id="UP000011205"/>
    </source>
</evidence>
<sequence>MSADGTHRFARSPMSAQSLIRSERHQLLQRIVNPARTRTC</sequence>
<dbReference type="AlphaFoldDB" id="L8PKI5"/>
<dbReference type="EMBL" id="AMLP01000102">
    <property type="protein sequence ID" value="ELS55887.1"/>
    <property type="molecule type" value="Genomic_DNA"/>
</dbReference>
<dbReference type="Proteomes" id="UP000011205">
    <property type="component" value="Unassembled WGS sequence"/>
</dbReference>
<protein>
    <submittedName>
        <fullName evidence="2">Uncharacterized protein</fullName>
    </submittedName>
</protein>
<evidence type="ECO:0000256" key="1">
    <source>
        <dbReference type="SAM" id="MobiDB-lite"/>
    </source>
</evidence>
<accession>L8PKI5</accession>
<comment type="caution">
    <text evidence="2">The sequence shown here is derived from an EMBL/GenBank/DDBJ whole genome shotgun (WGS) entry which is preliminary data.</text>
</comment>
<evidence type="ECO:0000313" key="2">
    <source>
        <dbReference type="EMBL" id="ELS55887.1"/>
    </source>
</evidence>
<organism evidence="2 3">
    <name type="scientific">Streptomyces viridochromogenes Tue57</name>
    <dbReference type="NCBI Taxonomy" id="1160705"/>
    <lineage>
        <taxon>Bacteria</taxon>
        <taxon>Bacillati</taxon>
        <taxon>Actinomycetota</taxon>
        <taxon>Actinomycetes</taxon>
        <taxon>Kitasatosporales</taxon>
        <taxon>Streptomycetaceae</taxon>
        <taxon>Streptomyces</taxon>
    </lineage>
</organism>
<feature type="region of interest" description="Disordered" evidence="1">
    <location>
        <begin position="1"/>
        <end position="22"/>
    </location>
</feature>
<dbReference type="PATRIC" id="fig|1160705.3.peg.3207"/>
<proteinExistence type="predicted"/>